<proteinExistence type="predicted"/>
<accession>A0A0R2N8A0</accession>
<dbReference type="EMBL" id="JQCQ01000044">
    <property type="protein sequence ID" value="KRO21956.1"/>
    <property type="molecule type" value="Genomic_DNA"/>
</dbReference>
<dbReference type="AlphaFoldDB" id="A0A0R2N8A0"/>
<dbReference type="Pfam" id="PF00534">
    <property type="entry name" value="Glycos_transf_1"/>
    <property type="match status" value="1"/>
</dbReference>
<dbReference type="PANTHER" id="PTHR12526">
    <property type="entry name" value="GLYCOSYLTRANSFERASE"/>
    <property type="match status" value="1"/>
</dbReference>
<sequence length="283" mass="32402">MAIAFSGHFNDLTFVSNDFVSANKKMGWLHGALYEYVLISDGYLNLYKKIKNLIVLVSDGQKEVLTYHNYVKLNVNKLYNPTFMENQKLNVEEVKNLRSNYGPYLLMVARFSYPHKDHYTVINALEILNKKFNKYPNLVFVGTGPEEEKVKKFVEQKSNNIASKIFFLGNQTDMKKYYAGATMLVHASVTGEGLPTVMIEALANDLPMVVTDSKVGPREILGDNKFGLLSEVENPDDMAEKINELLSNSTKYEEYKNTSKLRLEDFKPHKIEIQLEHIIENLI</sequence>
<dbReference type="Gene3D" id="3.40.50.2000">
    <property type="entry name" value="Glycogen Phosphorylase B"/>
    <property type="match status" value="2"/>
</dbReference>
<comment type="caution">
    <text evidence="2">The sequence shown here is derived from an EMBL/GenBank/DDBJ whole genome shotgun (WGS) entry which is preliminary data.</text>
</comment>
<protein>
    <recommendedName>
        <fullName evidence="1">Glycosyl transferase family 1 domain-containing protein</fullName>
    </recommendedName>
</protein>
<evidence type="ECO:0000313" key="3">
    <source>
        <dbReference type="Proteomes" id="UP000051249"/>
    </source>
</evidence>
<reference evidence="2 3" key="1">
    <citation type="journal article" date="2015" name="Genome Announc.">
        <title>Expanding the biotechnology potential of lactobacilli through comparative genomics of 213 strains and associated genera.</title>
        <authorList>
            <person name="Sun Z."/>
            <person name="Harris H.M."/>
            <person name="McCann A."/>
            <person name="Guo C."/>
            <person name="Argimon S."/>
            <person name="Zhang W."/>
            <person name="Yang X."/>
            <person name="Jeffery I.B."/>
            <person name="Cooney J.C."/>
            <person name="Kagawa T.F."/>
            <person name="Liu W."/>
            <person name="Song Y."/>
            <person name="Salvetti E."/>
            <person name="Wrobel A."/>
            <person name="Rasinkangas P."/>
            <person name="Parkhill J."/>
            <person name="Rea M.C."/>
            <person name="O'Sullivan O."/>
            <person name="Ritari J."/>
            <person name="Douillard F.P."/>
            <person name="Paul Ross R."/>
            <person name="Yang R."/>
            <person name="Briner A.E."/>
            <person name="Felis G.E."/>
            <person name="de Vos W.M."/>
            <person name="Barrangou R."/>
            <person name="Klaenhammer T.R."/>
            <person name="Caufield P.W."/>
            <person name="Cui Y."/>
            <person name="Zhang H."/>
            <person name="O'Toole P.W."/>
        </authorList>
    </citation>
    <scope>NUCLEOTIDE SEQUENCE [LARGE SCALE GENOMIC DNA]</scope>
    <source>
        <strain evidence="2 3">DSM 23026</strain>
    </source>
</reference>
<gene>
    <name evidence="2" type="ORF">IV88_GL001328</name>
</gene>
<dbReference type="InterPro" id="IPR001296">
    <property type="entry name" value="Glyco_trans_1"/>
</dbReference>
<dbReference type="PANTHER" id="PTHR12526:SF630">
    <property type="entry name" value="GLYCOSYLTRANSFERASE"/>
    <property type="match status" value="1"/>
</dbReference>
<evidence type="ECO:0000259" key="1">
    <source>
        <dbReference type="Pfam" id="PF00534"/>
    </source>
</evidence>
<feature type="domain" description="Glycosyl transferase family 1" evidence="1">
    <location>
        <begin position="99"/>
        <end position="260"/>
    </location>
</feature>
<dbReference type="Proteomes" id="UP000051249">
    <property type="component" value="Unassembled WGS sequence"/>
</dbReference>
<organism evidence="2 3">
    <name type="scientific">Pediococcus argentinicus</name>
    <dbReference type="NCBI Taxonomy" id="480391"/>
    <lineage>
        <taxon>Bacteria</taxon>
        <taxon>Bacillati</taxon>
        <taxon>Bacillota</taxon>
        <taxon>Bacilli</taxon>
        <taxon>Lactobacillales</taxon>
        <taxon>Lactobacillaceae</taxon>
        <taxon>Pediococcus</taxon>
    </lineage>
</organism>
<dbReference type="SUPFAM" id="SSF53756">
    <property type="entry name" value="UDP-Glycosyltransferase/glycogen phosphorylase"/>
    <property type="match status" value="1"/>
</dbReference>
<dbReference type="PATRIC" id="fig|480391.4.peg.1350"/>
<dbReference type="GO" id="GO:0016757">
    <property type="term" value="F:glycosyltransferase activity"/>
    <property type="evidence" value="ECO:0007669"/>
    <property type="project" value="InterPro"/>
</dbReference>
<keyword evidence="3" id="KW-1185">Reference proteome</keyword>
<name>A0A0R2N8A0_9LACO</name>
<evidence type="ECO:0000313" key="2">
    <source>
        <dbReference type="EMBL" id="KRO21956.1"/>
    </source>
</evidence>